<evidence type="ECO:0000256" key="3">
    <source>
        <dbReference type="ARBA" id="ARBA00022989"/>
    </source>
</evidence>
<dbReference type="PANTHER" id="PTHR23501">
    <property type="entry name" value="MAJOR FACILITATOR SUPERFAMILY"/>
    <property type="match status" value="1"/>
</dbReference>
<evidence type="ECO:0000256" key="4">
    <source>
        <dbReference type="ARBA" id="ARBA00023136"/>
    </source>
</evidence>
<feature type="transmembrane region" description="Helical" evidence="6">
    <location>
        <begin position="206"/>
        <end position="230"/>
    </location>
</feature>
<feature type="transmembrane region" description="Helical" evidence="6">
    <location>
        <begin position="382"/>
        <end position="400"/>
    </location>
</feature>
<dbReference type="PROSITE" id="PS50850">
    <property type="entry name" value="MFS"/>
    <property type="match status" value="1"/>
</dbReference>
<evidence type="ECO:0000256" key="5">
    <source>
        <dbReference type="SAM" id="MobiDB-lite"/>
    </source>
</evidence>
<feature type="transmembrane region" description="Helical" evidence="6">
    <location>
        <begin position="48"/>
        <end position="67"/>
    </location>
</feature>
<evidence type="ECO:0000313" key="9">
    <source>
        <dbReference type="Proteomes" id="UP000800094"/>
    </source>
</evidence>
<feature type="transmembrane region" description="Helical" evidence="6">
    <location>
        <begin position="521"/>
        <end position="542"/>
    </location>
</feature>
<feature type="transmembrane region" description="Helical" evidence="6">
    <location>
        <begin position="148"/>
        <end position="169"/>
    </location>
</feature>
<dbReference type="PANTHER" id="PTHR23501:SF199">
    <property type="entry name" value="MFS EFFLUX TRANSPORTER INPD-RELATED"/>
    <property type="match status" value="1"/>
</dbReference>
<feature type="transmembrane region" description="Helical" evidence="6">
    <location>
        <begin position="282"/>
        <end position="300"/>
    </location>
</feature>
<evidence type="ECO:0000256" key="2">
    <source>
        <dbReference type="ARBA" id="ARBA00022692"/>
    </source>
</evidence>
<feature type="transmembrane region" description="Helical" evidence="6">
    <location>
        <begin position="88"/>
        <end position="106"/>
    </location>
</feature>
<dbReference type="CDD" id="cd17502">
    <property type="entry name" value="MFS_Azr1_MDR_like"/>
    <property type="match status" value="1"/>
</dbReference>
<feature type="domain" description="Major facilitator superfamily (MFS) profile" evidence="7">
    <location>
        <begin position="53"/>
        <end position="511"/>
    </location>
</feature>
<feature type="region of interest" description="Disordered" evidence="5">
    <location>
        <begin position="551"/>
        <end position="588"/>
    </location>
</feature>
<organism evidence="8 9">
    <name type="scientific">Trematosphaeria pertusa</name>
    <dbReference type="NCBI Taxonomy" id="390896"/>
    <lineage>
        <taxon>Eukaryota</taxon>
        <taxon>Fungi</taxon>
        <taxon>Dikarya</taxon>
        <taxon>Ascomycota</taxon>
        <taxon>Pezizomycotina</taxon>
        <taxon>Dothideomycetes</taxon>
        <taxon>Pleosporomycetidae</taxon>
        <taxon>Pleosporales</taxon>
        <taxon>Massarineae</taxon>
        <taxon>Trematosphaeriaceae</taxon>
        <taxon>Trematosphaeria</taxon>
    </lineage>
</organism>
<dbReference type="SUPFAM" id="SSF103473">
    <property type="entry name" value="MFS general substrate transporter"/>
    <property type="match status" value="1"/>
</dbReference>
<dbReference type="InterPro" id="IPR011701">
    <property type="entry name" value="MFS"/>
</dbReference>
<name>A0A6A6IKS5_9PLEO</name>
<dbReference type="RefSeq" id="XP_033685990.1">
    <property type="nucleotide sequence ID" value="XM_033824849.1"/>
</dbReference>
<sequence>MAAPAVDEDAPQSQGGRGVGCGSSSNRGEEEHAAELACSTAPQALHSWRLGLVVTSLCLGVVLYGLDMNIIGVATPVITTEFHSLEDIAWYGAAYLLAITAFQPFFGNMCKYFEARWVFLAAIGLFEVGSIICATAKTSAVLIFGRAFLGFGASGLLQGALAIVSFVVALEKVPAYQSIVAAAAAIGACAGPVIGGGLTDHVGWRWCFWINVPIGGLAVAIILVFCNISYDSNEENLCLPLKKKLKHLDFIGTVLFLGSIVSLLLVLQWGGESISWGSSTSIGLFVCFGVLMILFILLQWRLGEYATIPFRVVRVRSIYMGAMVLFTLGIASISLAYYLPLYFQATQGVSATKSGVNMLAYVVPTIVAIGLTGAIVSKYGHYVPYMVVGIAIASIAAGFLTQLDAHTPAVKWAALIVVHRMGMGMAQQLPYTALQSALEPSDTATGNAIAIFSWQLGGSIAVSVGQNLLLNSLRSNIPKHTAAVSVQQVIDAGAGGLKALAPNTLVLRQLRKAYAESLKGTYVLALVGTCLALPFAVGMQWLNIKRVAEERRGEADRGKGESAQALKGEVELVSKEAGGSRSGRGSPA</sequence>
<keyword evidence="2 6" id="KW-0812">Transmembrane</keyword>
<feature type="compositionally biased region" description="Acidic residues" evidence="5">
    <location>
        <begin position="1"/>
        <end position="10"/>
    </location>
</feature>
<dbReference type="AlphaFoldDB" id="A0A6A6IKS5"/>
<evidence type="ECO:0000313" key="8">
    <source>
        <dbReference type="EMBL" id="KAF2250986.1"/>
    </source>
</evidence>
<reference evidence="8" key="1">
    <citation type="journal article" date="2020" name="Stud. Mycol.">
        <title>101 Dothideomycetes genomes: a test case for predicting lifestyles and emergence of pathogens.</title>
        <authorList>
            <person name="Haridas S."/>
            <person name="Albert R."/>
            <person name="Binder M."/>
            <person name="Bloem J."/>
            <person name="Labutti K."/>
            <person name="Salamov A."/>
            <person name="Andreopoulos B."/>
            <person name="Baker S."/>
            <person name="Barry K."/>
            <person name="Bills G."/>
            <person name="Bluhm B."/>
            <person name="Cannon C."/>
            <person name="Castanera R."/>
            <person name="Culley D."/>
            <person name="Daum C."/>
            <person name="Ezra D."/>
            <person name="Gonzalez J."/>
            <person name="Henrissat B."/>
            <person name="Kuo A."/>
            <person name="Liang C."/>
            <person name="Lipzen A."/>
            <person name="Lutzoni F."/>
            <person name="Magnuson J."/>
            <person name="Mondo S."/>
            <person name="Nolan M."/>
            <person name="Ohm R."/>
            <person name="Pangilinan J."/>
            <person name="Park H.-J."/>
            <person name="Ramirez L."/>
            <person name="Alfaro M."/>
            <person name="Sun H."/>
            <person name="Tritt A."/>
            <person name="Yoshinaga Y."/>
            <person name="Zwiers L.-H."/>
            <person name="Turgeon B."/>
            <person name="Goodwin S."/>
            <person name="Spatafora J."/>
            <person name="Crous P."/>
            <person name="Grigoriev I."/>
        </authorList>
    </citation>
    <scope>NUCLEOTIDE SEQUENCE</scope>
    <source>
        <strain evidence="8">CBS 122368</strain>
    </source>
</reference>
<comment type="subcellular location">
    <subcellularLocation>
        <location evidence="1">Membrane</location>
        <topology evidence="1">Multi-pass membrane protein</topology>
    </subcellularLocation>
</comment>
<feature type="transmembrane region" description="Helical" evidence="6">
    <location>
        <begin position="118"/>
        <end position="136"/>
    </location>
</feature>
<proteinExistence type="predicted"/>
<keyword evidence="9" id="KW-1185">Reference proteome</keyword>
<dbReference type="OrthoDB" id="10021397at2759"/>
<feature type="transmembrane region" description="Helical" evidence="6">
    <location>
        <begin position="449"/>
        <end position="470"/>
    </location>
</feature>
<feature type="region of interest" description="Disordered" evidence="5">
    <location>
        <begin position="1"/>
        <end position="27"/>
    </location>
</feature>
<feature type="transmembrane region" description="Helical" evidence="6">
    <location>
        <begin position="175"/>
        <end position="194"/>
    </location>
</feature>
<dbReference type="InterPro" id="IPR020846">
    <property type="entry name" value="MFS_dom"/>
</dbReference>
<keyword evidence="3 6" id="KW-1133">Transmembrane helix</keyword>
<feature type="transmembrane region" description="Helical" evidence="6">
    <location>
        <begin position="320"/>
        <end position="343"/>
    </location>
</feature>
<dbReference type="GO" id="GO:0005886">
    <property type="term" value="C:plasma membrane"/>
    <property type="evidence" value="ECO:0007669"/>
    <property type="project" value="TreeGrafter"/>
</dbReference>
<dbReference type="Gene3D" id="1.20.1250.20">
    <property type="entry name" value="MFS general substrate transporter like domains"/>
    <property type="match status" value="2"/>
</dbReference>
<dbReference type="Pfam" id="PF07690">
    <property type="entry name" value="MFS_1"/>
    <property type="match status" value="1"/>
</dbReference>
<evidence type="ECO:0000259" key="7">
    <source>
        <dbReference type="PROSITE" id="PS50850"/>
    </source>
</evidence>
<keyword evidence="4 6" id="KW-0472">Membrane</keyword>
<feature type="transmembrane region" description="Helical" evidence="6">
    <location>
        <begin position="250"/>
        <end position="270"/>
    </location>
</feature>
<feature type="compositionally biased region" description="Basic and acidic residues" evidence="5">
    <location>
        <begin position="551"/>
        <end position="560"/>
    </location>
</feature>
<dbReference type="GO" id="GO:0022857">
    <property type="term" value="F:transmembrane transporter activity"/>
    <property type="evidence" value="ECO:0007669"/>
    <property type="project" value="InterPro"/>
</dbReference>
<gene>
    <name evidence="8" type="ORF">BU26DRAFT_454054</name>
</gene>
<feature type="transmembrane region" description="Helical" evidence="6">
    <location>
        <begin position="355"/>
        <end position="376"/>
    </location>
</feature>
<dbReference type="Proteomes" id="UP000800094">
    <property type="component" value="Unassembled WGS sequence"/>
</dbReference>
<protein>
    <submittedName>
        <fullName evidence="8">MFS general substrate transporter</fullName>
    </submittedName>
</protein>
<dbReference type="GeneID" id="54578179"/>
<dbReference type="InterPro" id="IPR036259">
    <property type="entry name" value="MFS_trans_sf"/>
</dbReference>
<evidence type="ECO:0000256" key="1">
    <source>
        <dbReference type="ARBA" id="ARBA00004141"/>
    </source>
</evidence>
<accession>A0A6A6IKS5</accession>
<evidence type="ECO:0000256" key="6">
    <source>
        <dbReference type="SAM" id="Phobius"/>
    </source>
</evidence>
<dbReference type="EMBL" id="ML987193">
    <property type="protein sequence ID" value="KAF2250986.1"/>
    <property type="molecule type" value="Genomic_DNA"/>
</dbReference>